<dbReference type="SMART" id="SM00100">
    <property type="entry name" value="cNMP"/>
    <property type="match status" value="1"/>
</dbReference>
<keyword evidence="3" id="KW-1185">Reference proteome</keyword>
<dbReference type="Pfam" id="PF00027">
    <property type="entry name" value="cNMP_binding"/>
    <property type="match status" value="1"/>
</dbReference>
<comment type="caution">
    <text evidence="2">The sequence shown here is derived from an EMBL/GenBank/DDBJ whole genome shotgun (WGS) entry which is preliminary data.</text>
</comment>
<evidence type="ECO:0000313" key="3">
    <source>
        <dbReference type="Proteomes" id="UP001081283"/>
    </source>
</evidence>
<name>A0ABT3YAL5_9HYPH</name>
<proteinExistence type="predicted"/>
<reference evidence="2" key="1">
    <citation type="submission" date="2022-10" db="EMBL/GenBank/DDBJ databases">
        <title>Hoeflea sp. J2-29, isolated from marine algae.</title>
        <authorList>
            <person name="Kristyanto S."/>
            <person name="Kim J.M."/>
            <person name="Jeon C.O."/>
        </authorList>
    </citation>
    <scope>NUCLEOTIDE SEQUENCE</scope>
    <source>
        <strain evidence="2">J2-29</strain>
    </source>
</reference>
<dbReference type="InterPro" id="IPR050397">
    <property type="entry name" value="Env_Response_Regulators"/>
</dbReference>
<dbReference type="RefSeq" id="WP_267610730.1">
    <property type="nucleotide sequence ID" value="NZ_JAOVZQ010000001.1"/>
</dbReference>
<organism evidence="2 3">
    <name type="scientific">Hoeflea ulvae</name>
    <dbReference type="NCBI Taxonomy" id="2983764"/>
    <lineage>
        <taxon>Bacteria</taxon>
        <taxon>Pseudomonadati</taxon>
        <taxon>Pseudomonadota</taxon>
        <taxon>Alphaproteobacteria</taxon>
        <taxon>Hyphomicrobiales</taxon>
        <taxon>Rhizobiaceae</taxon>
        <taxon>Hoeflea</taxon>
    </lineage>
</organism>
<dbReference type="PANTHER" id="PTHR24567:SF68">
    <property type="entry name" value="DNA-BINDING TRANSCRIPTIONAL DUAL REGULATOR CRP"/>
    <property type="match status" value="1"/>
</dbReference>
<dbReference type="EMBL" id="JAOVZQ010000001">
    <property type="protein sequence ID" value="MCY0092762.1"/>
    <property type="molecule type" value="Genomic_DNA"/>
</dbReference>
<dbReference type="SUPFAM" id="SSF51206">
    <property type="entry name" value="cAMP-binding domain-like"/>
    <property type="match status" value="1"/>
</dbReference>
<accession>A0ABT3YAL5</accession>
<protein>
    <submittedName>
        <fullName evidence="2">Cyclic nucleotide-binding domain-containing protein</fullName>
    </submittedName>
</protein>
<dbReference type="PROSITE" id="PS50042">
    <property type="entry name" value="CNMP_BINDING_3"/>
    <property type="match status" value="1"/>
</dbReference>
<dbReference type="Gene3D" id="2.60.120.10">
    <property type="entry name" value="Jelly Rolls"/>
    <property type="match status" value="1"/>
</dbReference>
<gene>
    <name evidence="2" type="ORF">OEG82_01690</name>
</gene>
<feature type="domain" description="Cyclic nucleotide-binding" evidence="1">
    <location>
        <begin position="15"/>
        <end position="118"/>
    </location>
</feature>
<sequence length="152" mass="16377">MALNDDIALLSTVSLFGDLGEDKLRLIAFGAERRTLQAGQLLFREGAPADCAFVVASGRFELTRTGRDGAAKALGFAERGALLGELAMVTAINRSMTAIAPDTAEVIRINRPLFRRMLEEYPDIAGIVQQRINDNLAVLNADLGKIADRFAG</sequence>
<dbReference type="InterPro" id="IPR000595">
    <property type="entry name" value="cNMP-bd_dom"/>
</dbReference>
<evidence type="ECO:0000259" key="1">
    <source>
        <dbReference type="PROSITE" id="PS50042"/>
    </source>
</evidence>
<dbReference type="InterPro" id="IPR018490">
    <property type="entry name" value="cNMP-bd_dom_sf"/>
</dbReference>
<dbReference type="CDD" id="cd00038">
    <property type="entry name" value="CAP_ED"/>
    <property type="match status" value="1"/>
</dbReference>
<evidence type="ECO:0000313" key="2">
    <source>
        <dbReference type="EMBL" id="MCY0092762.1"/>
    </source>
</evidence>
<dbReference type="PANTHER" id="PTHR24567">
    <property type="entry name" value="CRP FAMILY TRANSCRIPTIONAL REGULATORY PROTEIN"/>
    <property type="match status" value="1"/>
</dbReference>
<dbReference type="Proteomes" id="UP001081283">
    <property type="component" value="Unassembled WGS sequence"/>
</dbReference>
<dbReference type="InterPro" id="IPR014710">
    <property type="entry name" value="RmlC-like_jellyroll"/>
</dbReference>